<gene>
    <name evidence="3" type="ORF">O2N63_16900</name>
</gene>
<dbReference type="EMBL" id="JAQIIO010000016">
    <property type="protein sequence ID" value="MDA5095771.1"/>
    <property type="molecule type" value="Genomic_DNA"/>
</dbReference>
<proteinExistence type="predicted"/>
<feature type="compositionally biased region" description="Polar residues" evidence="1">
    <location>
        <begin position="63"/>
        <end position="75"/>
    </location>
</feature>
<comment type="caution">
    <text evidence="3">The sequence shown here is derived from an EMBL/GenBank/DDBJ whole genome shotgun (WGS) entry which is preliminary data.</text>
</comment>
<keyword evidence="2" id="KW-1133">Transmembrane helix</keyword>
<name>A0ABT4W5I8_9RHOB</name>
<feature type="transmembrane region" description="Helical" evidence="2">
    <location>
        <begin position="20"/>
        <end position="38"/>
    </location>
</feature>
<protein>
    <submittedName>
        <fullName evidence="3">DUF2933 domain-containing protein</fullName>
    </submittedName>
</protein>
<organism evidence="3 4">
    <name type="scientific">Aliiroseovarius salicola</name>
    <dbReference type="NCBI Taxonomy" id="3009082"/>
    <lineage>
        <taxon>Bacteria</taxon>
        <taxon>Pseudomonadati</taxon>
        <taxon>Pseudomonadota</taxon>
        <taxon>Alphaproteobacteria</taxon>
        <taxon>Rhodobacterales</taxon>
        <taxon>Paracoccaceae</taxon>
        <taxon>Aliiroseovarius</taxon>
    </lineage>
</organism>
<reference evidence="3 4" key="1">
    <citation type="submission" date="2023-01" db="EMBL/GenBank/DDBJ databases">
        <authorList>
            <person name="Yoon J.-W."/>
        </authorList>
    </citation>
    <scope>NUCLEOTIDE SEQUENCE [LARGE SCALE GENOMIC DNA]</scope>
    <source>
        <strain evidence="3 4">KMU-50</strain>
    </source>
</reference>
<keyword evidence="2" id="KW-0812">Transmembrane</keyword>
<dbReference type="Proteomes" id="UP001528040">
    <property type="component" value="Unassembled WGS sequence"/>
</dbReference>
<evidence type="ECO:0000313" key="4">
    <source>
        <dbReference type="Proteomes" id="UP001528040"/>
    </source>
</evidence>
<feature type="region of interest" description="Disordered" evidence="1">
    <location>
        <begin position="49"/>
        <end position="75"/>
    </location>
</feature>
<evidence type="ECO:0000256" key="1">
    <source>
        <dbReference type="SAM" id="MobiDB-lite"/>
    </source>
</evidence>
<dbReference type="RefSeq" id="WP_271055516.1">
    <property type="nucleotide sequence ID" value="NZ_JAQIIO010000016.1"/>
</dbReference>
<evidence type="ECO:0000256" key="2">
    <source>
        <dbReference type="SAM" id="Phobius"/>
    </source>
</evidence>
<sequence>MLLPIAVYFLAGGTIGEGGTGLSAFAPLLLCVGAHFLMHRVMGKSCHASKDSSAAEELEPQTRDVTSTVPQVKRG</sequence>
<dbReference type="InterPro" id="IPR021682">
    <property type="entry name" value="DUF2933"/>
</dbReference>
<keyword evidence="4" id="KW-1185">Reference proteome</keyword>
<keyword evidence="2" id="KW-0472">Membrane</keyword>
<evidence type="ECO:0000313" key="3">
    <source>
        <dbReference type="EMBL" id="MDA5095771.1"/>
    </source>
</evidence>
<dbReference type="Pfam" id="PF11666">
    <property type="entry name" value="DUF2933"/>
    <property type="match status" value="1"/>
</dbReference>
<accession>A0ABT4W5I8</accession>